<reference evidence="1" key="1">
    <citation type="journal article" date="2021" name="Proc. Natl. Acad. Sci. U.S.A.">
        <title>A Catalog of Tens of Thousands of Viruses from Human Metagenomes Reveals Hidden Associations with Chronic Diseases.</title>
        <authorList>
            <person name="Tisza M.J."/>
            <person name="Buck C.B."/>
        </authorList>
    </citation>
    <scope>NUCLEOTIDE SEQUENCE</scope>
    <source>
        <strain evidence="1">Ctj3P51</strain>
    </source>
</reference>
<accession>A0A8S5NQ14</accession>
<name>A0A8S5NQ14_9CAUD</name>
<proteinExistence type="predicted"/>
<sequence>MLLLSGEIPVGHDTERSTVGVIGHLNLRHLTNECRRVGHLIDIRQRNIVLNRIRDIHSHELLSLLVRNDTALGIGAHIVQSRTAFNTQLQITSLSSAEVMVKQVLIQRAGVQGRETRHEVRHHERRNQNRIGENCRVHVGLGEVSLKDSVEERNNRSIRQACKALTSRTSIRNRRSHNVIAVEQTLAIADTGIDAILNEQVPTSNNRVVVDVLNGLLERQLLHLLQFNEPQVICHLVGVDLNAHLVQPGINARNVVDTVADNVSLSVHDTSPVNAVVFNEINKSAARFKRDVLLPRYKVKRLIQLLMQLCKSRRQECKVGVMNLSVANQSASLTGTVHITQGNRTTSLGGFNAFCEELIAERSILSKHYILSSLIRR</sequence>
<dbReference type="EMBL" id="BK015217">
    <property type="protein sequence ID" value="DAD96463.1"/>
    <property type="molecule type" value="Genomic_DNA"/>
</dbReference>
<protein>
    <submittedName>
        <fullName evidence="1">Uncharacterized protein</fullName>
    </submittedName>
</protein>
<organism evidence="1">
    <name type="scientific">Myoviridae sp. ctj3P51</name>
    <dbReference type="NCBI Taxonomy" id="2826687"/>
    <lineage>
        <taxon>Viruses</taxon>
        <taxon>Duplodnaviria</taxon>
        <taxon>Heunggongvirae</taxon>
        <taxon>Uroviricota</taxon>
        <taxon>Caudoviricetes</taxon>
    </lineage>
</organism>
<evidence type="ECO:0000313" key="1">
    <source>
        <dbReference type="EMBL" id="DAD96463.1"/>
    </source>
</evidence>